<accession>A0A1Y0SV84</accession>
<reference evidence="1 2" key="1">
    <citation type="submission" date="2017-05" db="EMBL/GenBank/DDBJ databases">
        <authorList>
            <person name="Song R."/>
            <person name="Chenine A.L."/>
            <person name="Ruprecht R.M."/>
        </authorList>
    </citation>
    <scope>NUCLEOTIDE SEQUENCE [LARGE SCALE GENOMIC DNA]</scope>
</reference>
<organism evidence="1 2">
    <name type="scientific">Pseudomonas phage Noxifer</name>
    <dbReference type="NCBI Taxonomy" id="2006684"/>
    <lineage>
        <taxon>Viruses</taxon>
        <taxon>Duplodnaviria</taxon>
        <taxon>Heunggongvirae</taxon>
        <taxon>Uroviricota</taxon>
        <taxon>Caudoviricetes</taxon>
        <taxon>Chimalliviridae</taxon>
        <taxon>Noxifervirus</taxon>
        <taxon>Noxifervirus noxifer</taxon>
    </lineage>
</organism>
<protein>
    <submittedName>
        <fullName evidence="1">Virion structural protein</fullName>
    </submittedName>
</protein>
<sequence>MTPVIYALPFDSTRLLPRNRVLREYHDLSRQAGLTYRTLVLNNGFFYTEHLEISDSAGFELTQDEDFQCVAISAAATVDTGYEAAAVIVITNPRVTQEVFINASMVGGKYCDVTPAIADMAAGLLNPTRNPTWRNIDGKPDEFEVGGHLHAMWELYGFEGFCESIDRITIAKLAVSARTYLQIQSEYDAKMDVLDDGMDLLMQQLAEHLLAKNPHRVTKTQVGLSDVQNFGVVTDAEAATKGFNSPSRYLTVQRFKRMLDVNVLADMNEHIGNTNNPHGVTAAQAGTLTIDEAEVALGTRLDKTAKAVSTYKLQGYDWNNLYNYTRTNLNGGLITQGIVNMRRIVASAWPGGFCAKLNGSCVSIPPGGNSYMYEPISYTAVNIAPGDRLIYDIYVDAGVLSGLDAQWGPNNMADALRFVPSLVDQNGFAQHPAAPEIPFMAGRKWYTRNIDLSAVAGRTLSKWNLAIENDGIGSYSSYVREVRVVNSAGQVKAWVFNAGSGIRDTTIVSDLIAGFIGSKFIGDESTAGAQANAEQIVVGNNMLLNIKSIINTYARKGTKIVYLQGANGTNIAATLAATYSDIGNYPSGTLALVMTYYGGSWDYGNATEARDAWRMQCWVKVDTVNWQAL</sequence>
<keyword evidence="2" id="KW-1185">Reference proteome</keyword>
<gene>
    <name evidence="1" type="ORF">NOXIFER_151</name>
</gene>
<proteinExistence type="predicted"/>
<name>A0A1Y0SV84_9CAUD</name>
<dbReference type="EMBL" id="MF063068">
    <property type="protein sequence ID" value="ARV77320.1"/>
    <property type="molecule type" value="Genomic_DNA"/>
</dbReference>
<dbReference type="OrthoDB" id="15887at10239"/>
<evidence type="ECO:0000313" key="1">
    <source>
        <dbReference type="EMBL" id="ARV77320.1"/>
    </source>
</evidence>
<dbReference type="Proteomes" id="UP000224829">
    <property type="component" value="Segment"/>
</dbReference>
<evidence type="ECO:0000313" key="2">
    <source>
        <dbReference type="Proteomes" id="UP000224829"/>
    </source>
</evidence>